<dbReference type="Proteomes" id="UP001556367">
    <property type="component" value="Unassembled WGS sequence"/>
</dbReference>
<dbReference type="Gene3D" id="2.180.10.10">
    <property type="entry name" value="RHS repeat-associated core"/>
    <property type="match status" value="1"/>
</dbReference>
<proteinExistence type="predicted"/>
<name>A0ABR3J9T6_9AGAR</name>
<gene>
    <name evidence="2" type="ORF">HGRIS_006537</name>
</gene>
<accession>A0ABR3J9T6</accession>
<protein>
    <submittedName>
        <fullName evidence="2">Uncharacterized protein</fullName>
    </submittedName>
</protein>
<evidence type="ECO:0000256" key="1">
    <source>
        <dbReference type="SAM" id="MobiDB-lite"/>
    </source>
</evidence>
<evidence type="ECO:0000313" key="3">
    <source>
        <dbReference type="Proteomes" id="UP001556367"/>
    </source>
</evidence>
<feature type="region of interest" description="Disordered" evidence="1">
    <location>
        <begin position="133"/>
        <end position="158"/>
    </location>
</feature>
<keyword evidence="3" id="KW-1185">Reference proteome</keyword>
<reference evidence="3" key="1">
    <citation type="submission" date="2024-06" db="EMBL/GenBank/DDBJ databases">
        <title>Multi-omics analyses provide insights into the biosynthesis of the anticancer antibiotic pleurotin in Hohenbuehelia grisea.</title>
        <authorList>
            <person name="Weaver J.A."/>
            <person name="Alberti F."/>
        </authorList>
    </citation>
    <scope>NUCLEOTIDE SEQUENCE [LARGE SCALE GENOMIC DNA]</scope>
    <source>
        <strain evidence="3">T-177</strain>
    </source>
</reference>
<organism evidence="2 3">
    <name type="scientific">Hohenbuehelia grisea</name>
    <dbReference type="NCBI Taxonomy" id="104357"/>
    <lineage>
        <taxon>Eukaryota</taxon>
        <taxon>Fungi</taxon>
        <taxon>Dikarya</taxon>
        <taxon>Basidiomycota</taxon>
        <taxon>Agaricomycotina</taxon>
        <taxon>Agaricomycetes</taxon>
        <taxon>Agaricomycetidae</taxon>
        <taxon>Agaricales</taxon>
        <taxon>Pleurotineae</taxon>
        <taxon>Pleurotaceae</taxon>
        <taxon>Hohenbuehelia</taxon>
    </lineage>
</organism>
<comment type="caution">
    <text evidence="2">The sequence shown here is derived from an EMBL/GenBank/DDBJ whole genome shotgun (WGS) entry which is preliminary data.</text>
</comment>
<dbReference type="EMBL" id="JASNQZ010000010">
    <property type="protein sequence ID" value="KAL0952247.1"/>
    <property type="molecule type" value="Genomic_DNA"/>
</dbReference>
<sequence length="285" mass="31146">MSSDERDDERDGTVQDGQLCPICVTDAERLEKDLDSSFFIKYKTGATNFAGNDSVITGPGKALLKLTYDETYSNVKTSSTYVADGADPLVETVDFDLASGKPSKSTEPNGSTPSLVYDVLGRVQKQTFETDGTYFCQIPPGPGRAKPPLEDGDTEARQEDQMVCSEIEYDGSNRTVAQSRDYLEGTTPVYTKFKYDALSRQIEQTIPATNADVPSLTITTKYSFAGVAKITDTKSKGDGDDALNTRDILYQPNHEQAANKFVLPYVIAATDELQQTIRTTFDALG</sequence>
<evidence type="ECO:0000313" key="2">
    <source>
        <dbReference type="EMBL" id="KAL0952247.1"/>
    </source>
</evidence>